<evidence type="ECO:0000256" key="1">
    <source>
        <dbReference type="ARBA" id="ARBA00022690"/>
    </source>
</evidence>
<dbReference type="EMBL" id="CAJOBE010000598">
    <property type="protein sequence ID" value="CAF3664144.1"/>
    <property type="molecule type" value="Genomic_DNA"/>
</dbReference>
<dbReference type="EMBL" id="CAJNOT010002759">
    <property type="protein sequence ID" value="CAF1341504.1"/>
    <property type="molecule type" value="Genomic_DNA"/>
</dbReference>
<dbReference type="SUPFAM" id="SSF57256">
    <property type="entry name" value="Elafin-like"/>
    <property type="match status" value="1"/>
</dbReference>
<evidence type="ECO:0000313" key="7">
    <source>
        <dbReference type="EMBL" id="CAF1341504.1"/>
    </source>
</evidence>
<comment type="caution">
    <text evidence="8">The sequence shown here is derived from an EMBL/GenBank/DDBJ whole genome shotgun (WGS) entry which is preliminary data.</text>
</comment>
<evidence type="ECO:0000313" key="5">
    <source>
        <dbReference type="EMBL" id="CAF1231927.1"/>
    </source>
</evidence>
<keyword evidence="1" id="KW-0646">Protease inhibitor</keyword>
<evidence type="ECO:0000313" key="11">
    <source>
        <dbReference type="Proteomes" id="UP000663874"/>
    </source>
</evidence>
<dbReference type="Proteomes" id="UP000663889">
    <property type="component" value="Unassembled WGS sequence"/>
</dbReference>
<keyword evidence="3" id="KW-0732">Signal</keyword>
<evidence type="ECO:0000313" key="8">
    <source>
        <dbReference type="EMBL" id="CAF3664144.1"/>
    </source>
</evidence>
<dbReference type="Proteomes" id="UP000663836">
    <property type="component" value="Unassembled WGS sequence"/>
</dbReference>
<dbReference type="OrthoDB" id="406800at2759"/>
<dbReference type="Proteomes" id="UP000663864">
    <property type="component" value="Unassembled WGS sequence"/>
</dbReference>
<evidence type="ECO:0000313" key="6">
    <source>
        <dbReference type="EMBL" id="CAF1261727.1"/>
    </source>
</evidence>
<dbReference type="EMBL" id="CAJNOU010001864">
    <property type="protein sequence ID" value="CAF1261727.1"/>
    <property type="molecule type" value="Genomic_DNA"/>
</dbReference>
<evidence type="ECO:0000313" key="9">
    <source>
        <dbReference type="EMBL" id="CAF3693024.1"/>
    </source>
</evidence>
<reference evidence="8" key="1">
    <citation type="submission" date="2021-02" db="EMBL/GenBank/DDBJ databases">
        <authorList>
            <person name="Nowell W R."/>
        </authorList>
    </citation>
    <scope>NUCLEOTIDE SEQUENCE</scope>
</reference>
<evidence type="ECO:0000313" key="10">
    <source>
        <dbReference type="EMBL" id="CAF4018122.1"/>
    </source>
</evidence>
<feature type="chain" id="PRO_5035692148" description="Antistasin-like domain-containing protein" evidence="3">
    <location>
        <begin position="19"/>
        <end position="262"/>
    </location>
</feature>
<dbReference type="PROSITE" id="PS51252">
    <property type="entry name" value="ANTISTASIN"/>
    <property type="match status" value="1"/>
</dbReference>
<dbReference type="Proteomes" id="UP000663882">
    <property type="component" value="Unassembled WGS sequence"/>
</dbReference>
<evidence type="ECO:0000256" key="3">
    <source>
        <dbReference type="SAM" id="SignalP"/>
    </source>
</evidence>
<feature type="domain" description="Antistasin-like" evidence="4">
    <location>
        <begin position="65"/>
        <end position="92"/>
    </location>
</feature>
<keyword evidence="2" id="KW-0722">Serine protease inhibitor</keyword>
<evidence type="ECO:0000259" key="4">
    <source>
        <dbReference type="PROSITE" id="PS51252"/>
    </source>
</evidence>
<protein>
    <recommendedName>
        <fullName evidence="4">Antistasin-like domain-containing protein</fullName>
    </recommendedName>
</protein>
<dbReference type="Proteomes" id="UP000663874">
    <property type="component" value="Unassembled WGS sequence"/>
</dbReference>
<sequence length="262" mass="27988">MLLLILVAIISLNTDVIATTRDGRCPQPQYVSSGLPCSTEGDDSVCPWNYKCCPLTDGMKCFAPCPEFTEPCKLECPFGLKVGSSPCTVCECASDPCLSASCPLGTKCITGEYEPCAIKGRCGFKSECITDPSIHVDPTPKPNKCPDYWPIMGDGLQTCRGPDALCPGKQKCCEAPGMNQFNSQDSAVSYCVEPCEDISTCTLQCSHGLVIDGGCRICRCAPNPCDGITCPAGETCQLLPPPCAHYPGRPPCLMMPVCMKRN</sequence>
<dbReference type="GO" id="GO:0004867">
    <property type="term" value="F:serine-type endopeptidase inhibitor activity"/>
    <property type="evidence" value="ECO:0007669"/>
    <property type="project" value="UniProtKB-KW"/>
</dbReference>
<dbReference type="EMBL" id="CAJOBD010005053">
    <property type="protein sequence ID" value="CAF4018122.1"/>
    <property type="molecule type" value="Genomic_DNA"/>
</dbReference>
<organism evidence="8 11">
    <name type="scientific">Rotaria sordida</name>
    <dbReference type="NCBI Taxonomy" id="392033"/>
    <lineage>
        <taxon>Eukaryota</taxon>
        <taxon>Metazoa</taxon>
        <taxon>Spiralia</taxon>
        <taxon>Gnathifera</taxon>
        <taxon>Rotifera</taxon>
        <taxon>Eurotatoria</taxon>
        <taxon>Bdelloidea</taxon>
        <taxon>Philodinida</taxon>
        <taxon>Philodinidae</taxon>
        <taxon>Rotaria</taxon>
    </lineage>
</organism>
<gene>
    <name evidence="8" type="ORF">FNK824_LOCUS6754</name>
    <name evidence="10" type="ORF">JBS370_LOCUS27240</name>
    <name evidence="9" type="ORF">OTI717_LOCUS12014</name>
    <name evidence="5" type="ORF">RFH988_LOCUS26214</name>
    <name evidence="6" type="ORF">SEV965_LOCUS24277</name>
    <name evidence="7" type="ORF">ZHD862_LOCUS30072</name>
</gene>
<proteinExistence type="predicted"/>
<accession>A0A818RWP1</accession>
<dbReference type="EMBL" id="CAJOAX010001179">
    <property type="protein sequence ID" value="CAF3693024.1"/>
    <property type="molecule type" value="Genomic_DNA"/>
</dbReference>
<dbReference type="InterPro" id="IPR004094">
    <property type="entry name" value="Antistasin-like"/>
</dbReference>
<dbReference type="InterPro" id="IPR036645">
    <property type="entry name" value="Elafin-like_sf"/>
</dbReference>
<dbReference type="AlphaFoldDB" id="A0A818RWP1"/>
<feature type="signal peptide" evidence="3">
    <location>
        <begin position="1"/>
        <end position="18"/>
    </location>
</feature>
<dbReference type="EMBL" id="CAJNOO010002062">
    <property type="protein sequence ID" value="CAF1231927.1"/>
    <property type="molecule type" value="Genomic_DNA"/>
</dbReference>
<name>A0A818RWP1_9BILA</name>
<dbReference type="Proteomes" id="UP000663823">
    <property type="component" value="Unassembled WGS sequence"/>
</dbReference>
<evidence type="ECO:0000256" key="2">
    <source>
        <dbReference type="ARBA" id="ARBA00022900"/>
    </source>
</evidence>